<accession>A0ABY6BF14</accession>
<gene>
    <name evidence="9" type="primary">asnB</name>
    <name evidence="9" type="ORF">N4264_23665</name>
</gene>
<organism evidence="9 10">
    <name type="scientific">Tahibacter amnicola</name>
    <dbReference type="NCBI Taxonomy" id="2976241"/>
    <lineage>
        <taxon>Bacteria</taxon>
        <taxon>Pseudomonadati</taxon>
        <taxon>Pseudomonadota</taxon>
        <taxon>Gammaproteobacteria</taxon>
        <taxon>Lysobacterales</taxon>
        <taxon>Rhodanobacteraceae</taxon>
        <taxon>Tahibacter</taxon>
    </lineage>
</organism>
<dbReference type="InterPro" id="IPR001962">
    <property type="entry name" value="Asn_synthase"/>
</dbReference>
<dbReference type="Gene3D" id="3.60.20.10">
    <property type="entry name" value="Glutamine Phosphoribosylpyrophosphate, subunit 1, domain 1"/>
    <property type="match status" value="1"/>
</dbReference>
<dbReference type="InterPro" id="IPR014729">
    <property type="entry name" value="Rossmann-like_a/b/a_fold"/>
</dbReference>
<sequence>MCGISFLYDPSPVPERGSVRSRSAIAAMAYRGPDEIGFHDGDTWYMGQARLAIIGLVDGQQPMADPSGRWWLTYNGEVYNYKEVRAELGARWTFRTQSDTEVVLAGLILEGASFLRRLNGMWALALWDTCERTLLLARDRLGKKPLYFQAGPTQFACASELPALQKLLPARQRRVDRDSMADILRYGFAMPGRTVQEDVGEVLPGHVLHWSPGRAVEQASYWSLSTLVAAPATGHDVLELLTSAVKYRLVADVEVGAFLSGGIDSSLVSAIAARHCDHPLRTFSIGFSEASFDETAHARRMAEYLGTRHESQVFAAPEVAHMARLVVGHIGMPFGDASLLPTAAVSALAAGRVKVALSGDGADELFAGYQRYLGRLLLRWYSRLPIGLQKTAERLLGALPEPLHHHSSSYLKKAKLFARSAALSRHEGETGYVAPRIFSDAEIARLAPDVAGRGHRTPALPERANGDDLLQMMMRDALVYLPQDILVKTDRASMAYSLEQRSPFLDYRLVELALSQDSGRHFRGLRGKALLRESVRALAPSWLWRRRKQGFAVPLGTWFRGEMGDALLRESRRAEQWLLDPAHVTRLVEEHRKGDVDHGQRLWLLWTCAIWQTGLQETAAAQAEPVPAPYLSGNRA</sequence>
<evidence type="ECO:0000256" key="4">
    <source>
        <dbReference type="ARBA" id="ARBA00022741"/>
    </source>
</evidence>
<evidence type="ECO:0000256" key="1">
    <source>
        <dbReference type="ARBA" id="ARBA00005187"/>
    </source>
</evidence>
<dbReference type="RefSeq" id="WP_261694670.1">
    <property type="nucleotide sequence ID" value="NZ_CP104694.1"/>
</dbReference>
<dbReference type="PANTHER" id="PTHR43284:SF1">
    <property type="entry name" value="ASPARAGINE SYNTHETASE"/>
    <property type="match status" value="1"/>
</dbReference>
<dbReference type="EMBL" id="CP104694">
    <property type="protein sequence ID" value="UXI67700.1"/>
    <property type="molecule type" value="Genomic_DNA"/>
</dbReference>
<reference evidence="9" key="1">
    <citation type="submission" date="2022-09" db="EMBL/GenBank/DDBJ databases">
        <title>Tahibacter sp. nov., isolated from a fresh water.</title>
        <authorList>
            <person name="Baek J.H."/>
            <person name="Lee J.K."/>
            <person name="Kim J.M."/>
            <person name="Jeon C.O."/>
        </authorList>
    </citation>
    <scope>NUCLEOTIDE SEQUENCE</scope>
    <source>
        <strain evidence="9">W38</strain>
    </source>
</reference>
<protein>
    <recommendedName>
        <fullName evidence="3">asparagine synthase (glutamine-hydrolyzing)</fullName>
        <ecNumber evidence="3">6.3.5.4</ecNumber>
    </recommendedName>
</protein>
<evidence type="ECO:0000256" key="7">
    <source>
        <dbReference type="ARBA" id="ARBA00048741"/>
    </source>
</evidence>
<dbReference type="InterPro" id="IPR029055">
    <property type="entry name" value="Ntn_hydrolases_N"/>
</dbReference>
<dbReference type="PIRSF" id="PIRSF001589">
    <property type="entry name" value="Asn_synthetase_glu-h"/>
    <property type="match status" value="1"/>
</dbReference>
<keyword evidence="5" id="KW-0067">ATP-binding</keyword>
<dbReference type="CDD" id="cd01991">
    <property type="entry name" value="Asn_synthase_B_C"/>
    <property type="match status" value="1"/>
</dbReference>
<dbReference type="Pfam" id="PF00733">
    <property type="entry name" value="Asn_synthase"/>
    <property type="match status" value="1"/>
</dbReference>
<evidence type="ECO:0000256" key="5">
    <source>
        <dbReference type="ARBA" id="ARBA00022840"/>
    </source>
</evidence>
<keyword evidence="6" id="KW-0315">Glutamine amidotransferase</keyword>
<dbReference type="InterPro" id="IPR051786">
    <property type="entry name" value="ASN_synthetase/amidase"/>
</dbReference>
<dbReference type="InterPro" id="IPR006426">
    <property type="entry name" value="Asn_synth_AEB"/>
</dbReference>
<dbReference type="PROSITE" id="PS51278">
    <property type="entry name" value="GATASE_TYPE_2"/>
    <property type="match status" value="1"/>
</dbReference>
<keyword evidence="4" id="KW-0547">Nucleotide-binding</keyword>
<evidence type="ECO:0000256" key="6">
    <source>
        <dbReference type="ARBA" id="ARBA00022962"/>
    </source>
</evidence>
<feature type="domain" description="Glutamine amidotransferase type-2" evidence="8">
    <location>
        <begin position="2"/>
        <end position="213"/>
    </location>
</feature>
<dbReference type="Pfam" id="PF13537">
    <property type="entry name" value="GATase_7"/>
    <property type="match status" value="1"/>
</dbReference>
<comment type="similarity">
    <text evidence="2">Belongs to the asparagine synthetase family.</text>
</comment>
<keyword evidence="10" id="KW-1185">Reference proteome</keyword>
<dbReference type="InterPro" id="IPR017932">
    <property type="entry name" value="GATase_2_dom"/>
</dbReference>
<evidence type="ECO:0000313" key="9">
    <source>
        <dbReference type="EMBL" id="UXI67700.1"/>
    </source>
</evidence>
<dbReference type="GO" id="GO:0004066">
    <property type="term" value="F:asparagine synthase (glutamine-hydrolyzing) activity"/>
    <property type="evidence" value="ECO:0007669"/>
    <property type="project" value="UniProtKB-EC"/>
</dbReference>
<proteinExistence type="inferred from homology"/>
<dbReference type="SUPFAM" id="SSF56235">
    <property type="entry name" value="N-terminal nucleophile aminohydrolases (Ntn hydrolases)"/>
    <property type="match status" value="1"/>
</dbReference>
<comment type="catalytic activity">
    <reaction evidence="7">
        <text>L-aspartate + L-glutamine + ATP + H2O = L-asparagine + L-glutamate + AMP + diphosphate + H(+)</text>
        <dbReference type="Rhea" id="RHEA:12228"/>
        <dbReference type="ChEBI" id="CHEBI:15377"/>
        <dbReference type="ChEBI" id="CHEBI:15378"/>
        <dbReference type="ChEBI" id="CHEBI:29985"/>
        <dbReference type="ChEBI" id="CHEBI:29991"/>
        <dbReference type="ChEBI" id="CHEBI:30616"/>
        <dbReference type="ChEBI" id="CHEBI:33019"/>
        <dbReference type="ChEBI" id="CHEBI:58048"/>
        <dbReference type="ChEBI" id="CHEBI:58359"/>
        <dbReference type="ChEBI" id="CHEBI:456215"/>
        <dbReference type="EC" id="6.3.5.4"/>
    </reaction>
</comment>
<evidence type="ECO:0000259" key="8">
    <source>
        <dbReference type="PROSITE" id="PS51278"/>
    </source>
</evidence>
<dbReference type="InterPro" id="IPR033738">
    <property type="entry name" value="AsnB_N"/>
</dbReference>
<keyword evidence="9" id="KW-0436">Ligase</keyword>
<evidence type="ECO:0000313" key="10">
    <source>
        <dbReference type="Proteomes" id="UP001064632"/>
    </source>
</evidence>
<dbReference type="Proteomes" id="UP001064632">
    <property type="component" value="Chromosome"/>
</dbReference>
<dbReference type="EC" id="6.3.5.4" evidence="3"/>
<dbReference type="PANTHER" id="PTHR43284">
    <property type="entry name" value="ASPARAGINE SYNTHETASE (GLUTAMINE-HYDROLYZING)"/>
    <property type="match status" value="1"/>
</dbReference>
<comment type="pathway">
    <text evidence="1">Amino-acid biosynthesis; L-asparagine biosynthesis; L-asparagine from L-aspartate (L-Gln route): step 1/1.</text>
</comment>
<dbReference type="CDD" id="cd00712">
    <property type="entry name" value="AsnB"/>
    <property type="match status" value="1"/>
</dbReference>
<evidence type="ECO:0000256" key="3">
    <source>
        <dbReference type="ARBA" id="ARBA00012737"/>
    </source>
</evidence>
<name>A0ABY6BF14_9GAMM</name>
<dbReference type="NCBIfam" id="TIGR01536">
    <property type="entry name" value="asn_synth_AEB"/>
    <property type="match status" value="1"/>
</dbReference>
<dbReference type="Gene3D" id="3.40.50.620">
    <property type="entry name" value="HUPs"/>
    <property type="match status" value="1"/>
</dbReference>
<dbReference type="SUPFAM" id="SSF52402">
    <property type="entry name" value="Adenine nucleotide alpha hydrolases-like"/>
    <property type="match status" value="1"/>
</dbReference>
<evidence type="ECO:0000256" key="2">
    <source>
        <dbReference type="ARBA" id="ARBA00005752"/>
    </source>
</evidence>